<proteinExistence type="predicted"/>
<feature type="chain" id="PRO_5040305387" evidence="1">
    <location>
        <begin position="26"/>
        <end position="181"/>
    </location>
</feature>
<gene>
    <name evidence="2" type="ORF">DEBURN_LOCUS7955</name>
</gene>
<keyword evidence="3" id="KW-1185">Reference proteome</keyword>
<protein>
    <submittedName>
        <fullName evidence="2">11680_t:CDS:1</fullName>
    </submittedName>
</protein>
<dbReference type="Proteomes" id="UP000789706">
    <property type="component" value="Unassembled WGS sequence"/>
</dbReference>
<evidence type="ECO:0000313" key="2">
    <source>
        <dbReference type="EMBL" id="CAG8568481.1"/>
    </source>
</evidence>
<comment type="caution">
    <text evidence="2">The sequence shown here is derived from an EMBL/GenBank/DDBJ whole genome shotgun (WGS) entry which is preliminary data.</text>
</comment>
<evidence type="ECO:0000313" key="3">
    <source>
        <dbReference type="Proteomes" id="UP000789706"/>
    </source>
</evidence>
<name>A0A9N9BLS6_9GLOM</name>
<feature type="signal peptide" evidence="1">
    <location>
        <begin position="1"/>
        <end position="25"/>
    </location>
</feature>
<dbReference type="EMBL" id="CAJVPK010001062">
    <property type="protein sequence ID" value="CAG8568481.1"/>
    <property type="molecule type" value="Genomic_DNA"/>
</dbReference>
<keyword evidence="1" id="KW-0732">Signal</keyword>
<feature type="non-terminal residue" evidence="2">
    <location>
        <position position="181"/>
    </location>
</feature>
<accession>A0A9N9BLS6</accession>
<dbReference type="AlphaFoldDB" id="A0A9N9BLS6"/>
<organism evidence="2 3">
    <name type="scientific">Diversispora eburnea</name>
    <dbReference type="NCBI Taxonomy" id="1213867"/>
    <lineage>
        <taxon>Eukaryota</taxon>
        <taxon>Fungi</taxon>
        <taxon>Fungi incertae sedis</taxon>
        <taxon>Mucoromycota</taxon>
        <taxon>Glomeromycotina</taxon>
        <taxon>Glomeromycetes</taxon>
        <taxon>Diversisporales</taxon>
        <taxon>Diversisporaceae</taxon>
        <taxon>Diversispora</taxon>
    </lineage>
</organism>
<evidence type="ECO:0000256" key="1">
    <source>
        <dbReference type="SAM" id="SignalP"/>
    </source>
</evidence>
<sequence length="181" mass="20535">MNSKFISFVLSIFTLSIYTLSAVSAVAHPNIYRSSSELFKRTHEKNDTCPCTLATATFCGPVVWGEVVFAQDEYGKTVIAGLFSDGLVDPEKNCYKYLIVDKCDKVLYDFTEEISPKYRKNGTWPFISKRLDDLILNCDEEGVLFAYCDNCTDTHCKREEQGQDVKIINDDGDYFKAPLDQ</sequence>
<dbReference type="OrthoDB" id="2305685at2759"/>
<reference evidence="2" key="1">
    <citation type="submission" date="2021-06" db="EMBL/GenBank/DDBJ databases">
        <authorList>
            <person name="Kallberg Y."/>
            <person name="Tangrot J."/>
            <person name="Rosling A."/>
        </authorList>
    </citation>
    <scope>NUCLEOTIDE SEQUENCE</scope>
    <source>
        <strain evidence="2">AZ414A</strain>
    </source>
</reference>